<proteinExistence type="predicted"/>
<evidence type="ECO:0000256" key="2">
    <source>
        <dbReference type="SAM" id="SignalP"/>
    </source>
</evidence>
<feature type="signal peptide" evidence="2">
    <location>
        <begin position="1"/>
        <end position="19"/>
    </location>
</feature>
<keyword evidence="2" id="KW-0732">Signal</keyword>
<evidence type="ECO:0000313" key="4">
    <source>
        <dbReference type="Proteomes" id="UP001499843"/>
    </source>
</evidence>
<reference evidence="4" key="1">
    <citation type="journal article" date="2019" name="Int. J. Syst. Evol. Microbiol.">
        <title>The Global Catalogue of Microorganisms (GCM) 10K type strain sequencing project: providing services to taxonomists for standard genome sequencing and annotation.</title>
        <authorList>
            <consortium name="The Broad Institute Genomics Platform"/>
            <consortium name="The Broad Institute Genome Sequencing Center for Infectious Disease"/>
            <person name="Wu L."/>
            <person name="Ma J."/>
        </authorList>
    </citation>
    <scope>NUCLEOTIDE SEQUENCE [LARGE SCALE GENOMIC DNA]</scope>
    <source>
        <strain evidence="4">JCM 16114</strain>
    </source>
</reference>
<name>A0ABP5PFK0_9ACTN</name>
<sequence length="297" mass="32389">MSKRSHLALALACSAAVLCGCGGSAESAAQPAPTASAAVKDKRHQFESAKADCMKQKGFTYVPYVRPTEAPTEDERKRDSGDYQAMLKYREKYGFGVFAVHVYPKEIAGPGSEIPIADPNAKVQTSLSPAQLDAYHKAKDTCVATAGKQVLGLDLKSNIDYYNHMAQAHKRAKANELDGDARLVELAGATATCLKGKGYRVSDLKPTAIARRGENEFTERQSAIGREQSPEMRGGQKMTEDTRQLVMPTLTPQQARPHLAKEIKAALDDLECGKDFYAAYAPKAAELQRRVNDQYAF</sequence>
<keyword evidence="4" id="KW-1185">Reference proteome</keyword>
<feature type="chain" id="PRO_5045673510" evidence="2">
    <location>
        <begin position="20"/>
        <end position="297"/>
    </location>
</feature>
<dbReference type="PROSITE" id="PS51257">
    <property type="entry name" value="PROKAR_LIPOPROTEIN"/>
    <property type="match status" value="1"/>
</dbReference>
<protein>
    <submittedName>
        <fullName evidence="3">Uncharacterized protein</fullName>
    </submittedName>
</protein>
<evidence type="ECO:0000256" key="1">
    <source>
        <dbReference type="SAM" id="MobiDB-lite"/>
    </source>
</evidence>
<organism evidence="3 4">
    <name type="scientific">Nonomuraea monospora</name>
    <dbReference type="NCBI Taxonomy" id="568818"/>
    <lineage>
        <taxon>Bacteria</taxon>
        <taxon>Bacillati</taxon>
        <taxon>Actinomycetota</taxon>
        <taxon>Actinomycetes</taxon>
        <taxon>Streptosporangiales</taxon>
        <taxon>Streptosporangiaceae</taxon>
        <taxon>Nonomuraea</taxon>
    </lineage>
</organism>
<accession>A0ABP5PFK0</accession>
<gene>
    <name evidence="3" type="ORF">GCM10009850_059500</name>
</gene>
<feature type="region of interest" description="Disordered" evidence="1">
    <location>
        <begin position="216"/>
        <end position="238"/>
    </location>
</feature>
<comment type="caution">
    <text evidence="3">The sequence shown here is derived from an EMBL/GenBank/DDBJ whole genome shotgun (WGS) entry which is preliminary data.</text>
</comment>
<evidence type="ECO:0000313" key="3">
    <source>
        <dbReference type="EMBL" id="GAA2210491.1"/>
    </source>
</evidence>
<dbReference type="Proteomes" id="UP001499843">
    <property type="component" value="Unassembled WGS sequence"/>
</dbReference>
<dbReference type="RefSeq" id="WP_344481406.1">
    <property type="nucleotide sequence ID" value="NZ_BAAAQX010000016.1"/>
</dbReference>
<dbReference type="EMBL" id="BAAAQX010000016">
    <property type="protein sequence ID" value="GAA2210491.1"/>
    <property type="molecule type" value="Genomic_DNA"/>
</dbReference>